<dbReference type="PANTHER" id="PTHR36617:SF17">
    <property type="entry name" value="OS01G0114800 PROTEIN"/>
    <property type="match status" value="1"/>
</dbReference>
<protein>
    <submittedName>
        <fullName evidence="1">Uncharacterized protein</fullName>
    </submittedName>
</protein>
<evidence type="ECO:0000313" key="1">
    <source>
        <dbReference type="EMBL" id="JAD50158.1"/>
    </source>
</evidence>
<reference evidence="1" key="2">
    <citation type="journal article" date="2015" name="Data Brief">
        <title>Shoot transcriptome of the giant reed, Arundo donax.</title>
        <authorList>
            <person name="Barrero R.A."/>
            <person name="Guerrero F.D."/>
            <person name="Moolhuijzen P."/>
            <person name="Goolsby J.A."/>
            <person name="Tidwell J."/>
            <person name="Bellgard S.E."/>
            <person name="Bellgard M.I."/>
        </authorList>
    </citation>
    <scope>NUCLEOTIDE SEQUENCE</scope>
    <source>
        <tissue evidence="1">Shoot tissue taken approximately 20 cm above the soil surface</tissue>
    </source>
</reference>
<reference evidence="1" key="1">
    <citation type="submission" date="2014-09" db="EMBL/GenBank/DDBJ databases">
        <authorList>
            <person name="Magalhaes I.L.F."/>
            <person name="Oliveira U."/>
            <person name="Santos F.R."/>
            <person name="Vidigal T.H.D.A."/>
            <person name="Brescovit A.D."/>
            <person name="Santos A.J."/>
        </authorList>
    </citation>
    <scope>NUCLEOTIDE SEQUENCE</scope>
    <source>
        <tissue evidence="1">Shoot tissue taken approximately 20 cm above the soil surface</tissue>
    </source>
</reference>
<proteinExistence type="predicted"/>
<dbReference type="EMBL" id="GBRH01247737">
    <property type="protein sequence ID" value="JAD50158.1"/>
    <property type="molecule type" value="Transcribed_RNA"/>
</dbReference>
<organism evidence="1">
    <name type="scientific">Arundo donax</name>
    <name type="common">Giant reed</name>
    <name type="synonym">Donax arundinaceus</name>
    <dbReference type="NCBI Taxonomy" id="35708"/>
    <lineage>
        <taxon>Eukaryota</taxon>
        <taxon>Viridiplantae</taxon>
        <taxon>Streptophyta</taxon>
        <taxon>Embryophyta</taxon>
        <taxon>Tracheophyta</taxon>
        <taxon>Spermatophyta</taxon>
        <taxon>Magnoliopsida</taxon>
        <taxon>Liliopsida</taxon>
        <taxon>Poales</taxon>
        <taxon>Poaceae</taxon>
        <taxon>PACMAD clade</taxon>
        <taxon>Arundinoideae</taxon>
        <taxon>Arundineae</taxon>
        <taxon>Arundo</taxon>
    </lineage>
</organism>
<dbReference type="AlphaFoldDB" id="A0A0A9AK00"/>
<name>A0A0A9AK00_ARUDO</name>
<accession>A0A0A9AK00</accession>
<sequence length="139" mass="16165">MFAIAVNSEIGNGANTIFWLDRWLHGCSLENLAPEIFSRVPARIRHRRTVAEALQDGTWIRDIQGGLSLTGIIEYLKLWDTVRELDLTQQDDRHIWRFESSGSFSTRSAYRALFTGSISFELWRQIWKSWAPAKCKFFL</sequence>
<dbReference type="PANTHER" id="PTHR36617">
    <property type="entry name" value="PROTEIN, PUTATIVE-RELATED"/>
    <property type="match status" value="1"/>
</dbReference>